<dbReference type="FunFam" id="3.90.190.10:FF:000056">
    <property type="entry name" value="Dual specificity phosphatase 12"/>
    <property type="match status" value="1"/>
</dbReference>
<evidence type="ECO:0000256" key="1">
    <source>
        <dbReference type="ARBA" id="ARBA00004123"/>
    </source>
</evidence>
<dbReference type="AlphaFoldDB" id="A0A814C0W9"/>
<dbReference type="Proteomes" id="UP000677228">
    <property type="component" value="Unassembled WGS sequence"/>
</dbReference>
<dbReference type="PROSITE" id="PS50056">
    <property type="entry name" value="TYR_PHOSPHATASE_2"/>
    <property type="match status" value="1"/>
</dbReference>
<evidence type="ECO:0000256" key="10">
    <source>
        <dbReference type="ARBA" id="ARBA00051722"/>
    </source>
</evidence>
<comment type="similarity">
    <text evidence="3">Belongs to the protein-tyrosine phosphatase family. Non-receptor class dual specificity subfamily.</text>
</comment>
<dbReference type="GO" id="GO:0004725">
    <property type="term" value="F:protein tyrosine phosphatase activity"/>
    <property type="evidence" value="ECO:0007669"/>
    <property type="project" value="UniProtKB-EC"/>
</dbReference>
<dbReference type="PROSITE" id="PS00383">
    <property type="entry name" value="TYR_PHOSPHATASE_1"/>
    <property type="match status" value="1"/>
</dbReference>
<keyword evidence="4" id="KW-0963">Cytoplasm</keyword>
<feature type="domain" description="Tyrosine specific protein phosphatases" evidence="13">
    <location>
        <begin position="66"/>
        <end position="123"/>
    </location>
</feature>
<evidence type="ECO:0000313" key="17">
    <source>
        <dbReference type="EMBL" id="CAF3861433.1"/>
    </source>
</evidence>
<dbReference type="InterPro" id="IPR029021">
    <property type="entry name" value="Prot-tyrosine_phosphatase-like"/>
</dbReference>
<evidence type="ECO:0000256" key="11">
    <source>
        <dbReference type="PIRSR" id="PIRSR000941-50"/>
    </source>
</evidence>
<dbReference type="PROSITE" id="PS50054">
    <property type="entry name" value="TYR_PHOSPHATASE_DUAL"/>
    <property type="match status" value="1"/>
</dbReference>
<dbReference type="PIRSF" id="PIRSF000941">
    <property type="entry name" value="DUSP12"/>
    <property type="match status" value="1"/>
</dbReference>
<feature type="active site" description="Phosphocysteine intermediate" evidence="11">
    <location>
        <position position="89"/>
    </location>
</feature>
<dbReference type="GO" id="GO:0008138">
    <property type="term" value="F:protein tyrosine/serine/threonine phosphatase activity"/>
    <property type="evidence" value="ECO:0007669"/>
    <property type="project" value="InterPro"/>
</dbReference>
<evidence type="ECO:0000313" key="18">
    <source>
        <dbReference type="Proteomes" id="UP000663829"/>
    </source>
</evidence>
<gene>
    <name evidence="14" type="ORF">GPM918_LOCUS10316</name>
    <name evidence="15" type="ORF">OVA965_LOCUS19244</name>
    <name evidence="16" type="ORF">SRO942_LOCUS10317</name>
    <name evidence="17" type="ORF">TMI583_LOCUS19257</name>
</gene>
<accession>A0A814C0W9</accession>
<dbReference type="GO" id="GO:0005634">
    <property type="term" value="C:nucleus"/>
    <property type="evidence" value="ECO:0007669"/>
    <property type="project" value="UniProtKB-SubCell"/>
</dbReference>
<name>A0A814C0W9_9BILA</name>
<dbReference type="InterPro" id="IPR020422">
    <property type="entry name" value="TYR_PHOSPHATASE_DUAL_dom"/>
</dbReference>
<feature type="domain" description="Tyrosine-protein phosphatase" evidence="12">
    <location>
        <begin position="1"/>
        <end position="145"/>
    </location>
</feature>
<dbReference type="SUPFAM" id="SSF52799">
    <property type="entry name" value="(Phosphotyrosine protein) phosphatases II"/>
    <property type="match status" value="1"/>
</dbReference>
<dbReference type="GO" id="GO:0005737">
    <property type="term" value="C:cytoplasm"/>
    <property type="evidence" value="ECO:0007669"/>
    <property type="project" value="UniProtKB-SubCell"/>
</dbReference>
<dbReference type="Proteomes" id="UP000663829">
    <property type="component" value="Unassembled WGS sequence"/>
</dbReference>
<evidence type="ECO:0000256" key="9">
    <source>
        <dbReference type="ARBA" id="ARBA00048336"/>
    </source>
</evidence>
<dbReference type="EMBL" id="CAJOBA010009871">
    <property type="protein sequence ID" value="CAF3861433.1"/>
    <property type="molecule type" value="Genomic_DNA"/>
</dbReference>
<reference evidence="14" key="1">
    <citation type="submission" date="2021-02" db="EMBL/GenBank/DDBJ databases">
        <authorList>
            <person name="Nowell W R."/>
        </authorList>
    </citation>
    <scope>NUCLEOTIDE SEQUENCE</scope>
</reference>
<comment type="catalytic activity">
    <reaction evidence="9">
        <text>O-phospho-L-threonyl-[protein] + H2O = L-threonyl-[protein] + phosphate</text>
        <dbReference type="Rhea" id="RHEA:47004"/>
        <dbReference type="Rhea" id="RHEA-COMP:11060"/>
        <dbReference type="Rhea" id="RHEA-COMP:11605"/>
        <dbReference type="ChEBI" id="CHEBI:15377"/>
        <dbReference type="ChEBI" id="CHEBI:30013"/>
        <dbReference type="ChEBI" id="CHEBI:43474"/>
        <dbReference type="ChEBI" id="CHEBI:61977"/>
        <dbReference type="EC" id="3.1.3.16"/>
    </reaction>
</comment>
<dbReference type="Pfam" id="PF00782">
    <property type="entry name" value="DSPc"/>
    <property type="match status" value="1"/>
</dbReference>
<sequence length="364" mass="42686">MFSADLIDENVWLGNIDASENKLALDALSITHILTVLDYEPSFGPDKKRIIKYVKADDMEQFDLLSEFDSCYEFIDNAVKNNFKVLIHCHAGMSRSATIAAMYLMKKYNLTHHEAIRRLSERRRCVSPNDGFLSQLQLFYHMNYRLDKTHSLYREFQLERLRMDYIDYDPTVQAEEKQTTLKKFRDYFPINKEKQSLTEVEYKCKKCRTILFTDKDLVYHRPGSGKFDWFTKMSSYKQKQNELDAAKTDTNVCQQELFTSYLDWLLDVFSANDGDIECLKCKTKVGRYSLVGEKCTCAKWVSPAFHFHRGKIDQHQARNNDLEKLLLQRTPQQNHTITVVEKPLEVDIIQRTEVNEDINTNSAI</sequence>
<dbReference type="CDD" id="cd14498">
    <property type="entry name" value="DSP"/>
    <property type="match status" value="1"/>
</dbReference>
<keyword evidence="7" id="KW-0539">Nucleus</keyword>
<dbReference type="EMBL" id="CAJNOK010009852">
    <property type="protein sequence ID" value="CAF1099980.1"/>
    <property type="molecule type" value="Genomic_DNA"/>
</dbReference>
<comment type="subcellular location">
    <subcellularLocation>
        <location evidence="2">Cytoplasm</location>
    </subcellularLocation>
    <subcellularLocation>
        <location evidence="1">Nucleus</location>
    </subcellularLocation>
</comment>
<evidence type="ECO:0000256" key="8">
    <source>
        <dbReference type="ARBA" id="ARBA00047761"/>
    </source>
</evidence>
<dbReference type="PANTHER" id="PTHR45848">
    <property type="entry name" value="DUAL SPECIFICITY PROTEIN PHOSPHATASE 12 FAMILY MEMBER"/>
    <property type="match status" value="1"/>
</dbReference>
<evidence type="ECO:0000256" key="5">
    <source>
        <dbReference type="ARBA" id="ARBA00022801"/>
    </source>
</evidence>
<dbReference type="OrthoDB" id="2017893at2759"/>
<comment type="catalytic activity">
    <reaction evidence="10">
        <text>O-phospho-L-tyrosyl-[protein] + H2O = L-tyrosyl-[protein] + phosphate</text>
        <dbReference type="Rhea" id="RHEA:10684"/>
        <dbReference type="Rhea" id="RHEA-COMP:10136"/>
        <dbReference type="Rhea" id="RHEA-COMP:20101"/>
        <dbReference type="ChEBI" id="CHEBI:15377"/>
        <dbReference type="ChEBI" id="CHEBI:43474"/>
        <dbReference type="ChEBI" id="CHEBI:46858"/>
        <dbReference type="ChEBI" id="CHEBI:61978"/>
        <dbReference type="EC" id="3.1.3.48"/>
    </reaction>
</comment>
<dbReference type="EMBL" id="CAJOBC010002020">
    <property type="protein sequence ID" value="CAF3711141.1"/>
    <property type="molecule type" value="Genomic_DNA"/>
</dbReference>
<dbReference type="Gene3D" id="3.90.190.10">
    <property type="entry name" value="Protein tyrosine phosphatase superfamily"/>
    <property type="match status" value="1"/>
</dbReference>
<evidence type="ECO:0000256" key="4">
    <source>
        <dbReference type="ARBA" id="ARBA00022490"/>
    </source>
</evidence>
<evidence type="ECO:0000313" key="16">
    <source>
        <dbReference type="EMBL" id="CAF3711141.1"/>
    </source>
</evidence>
<evidence type="ECO:0000259" key="12">
    <source>
        <dbReference type="PROSITE" id="PS50054"/>
    </source>
</evidence>
<dbReference type="InterPro" id="IPR000340">
    <property type="entry name" value="Dual-sp_phosphatase_cat-dom"/>
</dbReference>
<comment type="caution">
    <text evidence="14">The sequence shown here is derived from an EMBL/GenBank/DDBJ whole genome shotgun (WGS) entry which is preliminary data.</text>
</comment>
<dbReference type="InterPro" id="IPR016278">
    <property type="entry name" value="DUSP12"/>
</dbReference>
<keyword evidence="5" id="KW-0378">Hydrolase</keyword>
<dbReference type="EMBL" id="CAJNOQ010002020">
    <property type="protein sequence ID" value="CAF0933544.1"/>
    <property type="molecule type" value="Genomic_DNA"/>
</dbReference>
<dbReference type="InterPro" id="IPR016130">
    <property type="entry name" value="Tyr_Pase_AS"/>
</dbReference>
<protein>
    <recommendedName>
        <fullName evidence="19">Protein-tyrosine-phosphatase</fullName>
    </recommendedName>
</protein>
<proteinExistence type="inferred from homology"/>
<dbReference type="Proteomes" id="UP000682733">
    <property type="component" value="Unassembled WGS sequence"/>
</dbReference>
<evidence type="ECO:0000313" key="15">
    <source>
        <dbReference type="EMBL" id="CAF1099980.1"/>
    </source>
</evidence>
<evidence type="ECO:0000313" key="14">
    <source>
        <dbReference type="EMBL" id="CAF0933544.1"/>
    </source>
</evidence>
<evidence type="ECO:0000256" key="2">
    <source>
        <dbReference type="ARBA" id="ARBA00004496"/>
    </source>
</evidence>
<dbReference type="Proteomes" id="UP000681722">
    <property type="component" value="Unassembled WGS sequence"/>
</dbReference>
<keyword evidence="18" id="KW-1185">Reference proteome</keyword>
<comment type="catalytic activity">
    <reaction evidence="8">
        <text>O-phospho-L-seryl-[protein] + H2O = L-seryl-[protein] + phosphate</text>
        <dbReference type="Rhea" id="RHEA:20629"/>
        <dbReference type="Rhea" id="RHEA-COMP:9863"/>
        <dbReference type="Rhea" id="RHEA-COMP:11604"/>
        <dbReference type="ChEBI" id="CHEBI:15377"/>
        <dbReference type="ChEBI" id="CHEBI:29999"/>
        <dbReference type="ChEBI" id="CHEBI:43474"/>
        <dbReference type="ChEBI" id="CHEBI:83421"/>
        <dbReference type="EC" id="3.1.3.16"/>
    </reaction>
</comment>
<dbReference type="SMART" id="SM00195">
    <property type="entry name" value="DSPc"/>
    <property type="match status" value="1"/>
</dbReference>
<organism evidence="14 18">
    <name type="scientific">Didymodactylos carnosus</name>
    <dbReference type="NCBI Taxonomy" id="1234261"/>
    <lineage>
        <taxon>Eukaryota</taxon>
        <taxon>Metazoa</taxon>
        <taxon>Spiralia</taxon>
        <taxon>Gnathifera</taxon>
        <taxon>Rotifera</taxon>
        <taxon>Eurotatoria</taxon>
        <taxon>Bdelloidea</taxon>
        <taxon>Philodinida</taxon>
        <taxon>Philodinidae</taxon>
        <taxon>Didymodactylos</taxon>
    </lineage>
</organism>
<evidence type="ECO:0000256" key="3">
    <source>
        <dbReference type="ARBA" id="ARBA00008601"/>
    </source>
</evidence>
<dbReference type="GO" id="GO:0004722">
    <property type="term" value="F:protein serine/threonine phosphatase activity"/>
    <property type="evidence" value="ECO:0007669"/>
    <property type="project" value="UniProtKB-EC"/>
</dbReference>
<dbReference type="PANTHER" id="PTHR45848:SF4">
    <property type="entry name" value="DUAL SPECIFICITY PROTEIN PHOSPHATASE 12"/>
    <property type="match status" value="1"/>
</dbReference>
<evidence type="ECO:0000256" key="6">
    <source>
        <dbReference type="ARBA" id="ARBA00022912"/>
    </source>
</evidence>
<evidence type="ECO:0008006" key="19">
    <source>
        <dbReference type="Google" id="ProtNLM"/>
    </source>
</evidence>
<evidence type="ECO:0000256" key="7">
    <source>
        <dbReference type="ARBA" id="ARBA00023242"/>
    </source>
</evidence>
<keyword evidence="6" id="KW-0904">Protein phosphatase</keyword>
<evidence type="ECO:0000259" key="13">
    <source>
        <dbReference type="PROSITE" id="PS50056"/>
    </source>
</evidence>
<dbReference type="InterPro" id="IPR000387">
    <property type="entry name" value="Tyr_Pase_dom"/>
</dbReference>